<dbReference type="KEGG" id="blac:94349898"/>
<dbReference type="AlphaFoldDB" id="A0A976IJL0"/>
<dbReference type="OrthoDB" id="148763at2759"/>
<feature type="transmembrane region" description="Helical" evidence="1">
    <location>
        <begin position="48"/>
        <end position="69"/>
    </location>
</feature>
<sequence length="242" mass="27038">MAYEVTPTVGTSRASSLAAAAASGVVLWTFILYVVSTGFLGRNKTSHIITLNATHGVLSTLASTITLYFGLDTTLSVAISLSYFLVDLFVMVHSDGPRNILSLRQSRLMDYGHHILGLYWGIVLFKNEATVCDASFGNAYVWMQTNEVSTGFYNWFRLTDSRVAGAMFAISFFFSRIVFNTVYIIPRVATQCQPLYILGCSPYFVLQYVWFYMIARKLLSGGSQVHKIRGEHSSELENKKNK</sequence>
<organism evidence="2 3">
    <name type="scientific">Bremia lactucae</name>
    <name type="common">Lettuce downy mildew</name>
    <dbReference type="NCBI Taxonomy" id="4779"/>
    <lineage>
        <taxon>Eukaryota</taxon>
        <taxon>Sar</taxon>
        <taxon>Stramenopiles</taxon>
        <taxon>Oomycota</taxon>
        <taxon>Peronosporomycetes</taxon>
        <taxon>Peronosporales</taxon>
        <taxon>Peronosporaceae</taxon>
        <taxon>Bremia</taxon>
    </lineage>
</organism>
<keyword evidence="1" id="KW-0472">Membrane</keyword>
<gene>
    <name evidence="2" type="ORF">CCR75_006156</name>
</gene>
<reference evidence="2 3" key="1">
    <citation type="journal article" date="2021" name="Genome Biol.">
        <title>AFLAP: assembly-free linkage analysis pipeline using k-mers from genome sequencing data.</title>
        <authorList>
            <person name="Fletcher K."/>
            <person name="Zhang L."/>
            <person name="Gil J."/>
            <person name="Han R."/>
            <person name="Cavanaugh K."/>
            <person name="Michelmore R."/>
        </authorList>
    </citation>
    <scope>NUCLEOTIDE SEQUENCE [LARGE SCALE GENOMIC DNA]</scope>
    <source>
        <strain evidence="2 3">SF5</strain>
    </source>
</reference>
<proteinExistence type="predicted"/>
<protein>
    <recommendedName>
        <fullName evidence="4">TLC domain-containing protein</fullName>
    </recommendedName>
</protein>
<keyword evidence="3" id="KW-1185">Reference proteome</keyword>
<evidence type="ECO:0000313" key="3">
    <source>
        <dbReference type="Proteomes" id="UP000294530"/>
    </source>
</evidence>
<name>A0A976IJL0_BRELC</name>
<keyword evidence="1" id="KW-1133">Transmembrane helix</keyword>
<dbReference type="Proteomes" id="UP000294530">
    <property type="component" value="Unassembled WGS sequence"/>
</dbReference>
<evidence type="ECO:0000313" key="2">
    <source>
        <dbReference type="EMBL" id="TDH72967.1"/>
    </source>
</evidence>
<evidence type="ECO:0000256" key="1">
    <source>
        <dbReference type="SAM" id="Phobius"/>
    </source>
</evidence>
<feature type="transmembrane region" description="Helical" evidence="1">
    <location>
        <begin position="163"/>
        <end position="183"/>
    </location>
</feature>
<dbReference type="GeneID" id="94349898"/>
<comment type="caution">
    <text evidence="2">The sequence shown here is derived from an EMBL/GenBank/DDBJ whole genome shotgun (WGS) entry which is preliminary data.</text>
</comment>
<feature type="transmembrane region" description="Helical" evidence="1">
    <location>
        <begin position="195"/>
        <end position="215"/>
    </location>
</feature>
<keyword evidence="1" id="KW-0812">Transmembrane</keyword>
<dbReference type="RefSeq" id="XP_067822466.1">
    <property type="nucleotide sequence ID" value="XM_067964227.1"/>
</dbReference>
<feature type="transmembrane region" description="Helical" evidence="1">
    <location>
        <begin position="17"/>
        <end position="36"/>
    </location>
</feature>
<accession>A0A976IJL0</accession>
<evidence type="ECO:0008006" key="4">
    <source>
        <dbReference type="Google" id="ProtNLM"/>
    </source>
</evidence>
<dbReference type="EMBL" id="SHOA02000001">
    <property type="protein sequence ID" value="TDH72967.1"/>
    <property type="molecule type" value="Genomic_DNA"/>
</dbReference>